<evidence type="ECO:0000256" key="1">
    <source>
        <dbReference type="SAM" id="SignalP"/>
    </source>
</evidence>
<keyword evidence="3" id="KW-1185">Reference proteome</keyword>
<evidence type="ECO:0000313" key="3">
    <source>
        <dbReference type="Proteomes" id="UP000260649"/>
    </source>
</evidence>
<dbReference type="GeneID" id="97995557"/>
<feature type="signal peptide" evidence="1">
    <location>
        <begin position="1"/>
        <end position="23"/>
    </location>
</feature>
<dbReference type="OrthoDB" id="2073738at2"/>
<protein>
    <submittedName>
        <fullName evidence="2">Uncharacterized protein</fullName>
    </submittedName>
</protein>
<dbReference type="RefSeq" id="WP_021920772.1">
    <property type="nucleotide sequence ID" value="NZ_CAKXKJ010000001.1"/>
</dbReference>
<reference evidence="2 3" key="1">
    <citation type="submission" date="2018-07" db="EMBL/GenBank/DDBJ databases">
        <title>GABA Modulating Bacteria of the Human Gut Microbiota.</title>
        <authorList>
            <person name="Strandwitz P."/>
            <person name="Kim K.H."/>
            <person name="Terekhova D."/>
            <person name="Liu J.K."/>
            <person name="Sharma A."/>
            <person name="Levering J."/>
            <person name="Mcdonald D."/>
            <person name="Dietrich D."/>
            <person name="Ramadhar T.R."/>
            <person name="Lekbua A."/>
            <person name="Mroue N."/>
            <person name="Liston C."/>
            <person name="Stewart E.J."/>
            <person name="Dubin M.J."/>
            <person name="Zengler K."/>
            <person name="Knight R."/>
            <person name="Gilbert J.A."/>
            <person name="Clardy J."/>
            <person name="Lewis K."/>
        </authorList>
    </citation>
    <scope>NUCLEOTIDE SEQUENCE [LARGE SCALE GENOMIC DNA]</scope>
    <source>
        <strain evidence="2 3">KLE1738</strain>
    </source>
</reference>
<proteinExistence type="predicted"/>
<accession>A0A3E2B381</accession>
<dbReference type="AlphaFoldDB" id="A0A3E2B381"/>
<gene>
    <name evidence="2" type="ORF">DV520_07415</name>
</gene>
<dbReference type="Proteomes" id="UP000260649">
    <property type="component" value="Unassembled WGS sequence"/>
</dbReference>
<sequence>MKKWLTLPLAAGCLVLLAMPALANEGHMNRPSDLSTIPVKGSYQEKLETETVYSVDISWGSMEFVYAKEGTGVWNPETHSYDNVSGAGWQYPAGGPGGLAGNEVQITNHSNTKIVCSLDFTTEEAFPEIVGTFDRPEISISSAEGKAVDDETLTQKSKLNMQGALAEQVVTPTPIGEILVTLQE</sequence>
<organism evidence="2 3">
    <name type="scientific">Evtepia gabavorous</name>
    <dbReference type="NCBI Taxonomy" id="2211183"/>
    <lineage>
        <taxon>Bacteria</taxon>
        <taxon>Bacillati</taxon>
        <taxon>Bacillota</taxon>
        <taxon>Clostridia</taxon>
        <taxon>Eubacteriales</taxon>
        <taxon>Evtepia</taxon>
    </lineage>
</organism>
<comment type="caution">
    <text evidence="2">The sequence shown here is derived from an EMBL/GenBank/DDBJ whole genome shotgun (WGS) entry which is preliminary data.</text>
</comment>
<dbReference type="EMBL" id="QQRQ01000010">
    <property type="protein sequence ID" value="RFT06444.1"/>
    <property type="molecule type" value="Genomic_DNA"/>
</dbReference>
<evidence type="ECO:0000313" key="2">
    <source>
        <dbReference type="EMBL" id="RFT06444.1"/>
    </source>
</evidence>
<feature type="chain" id="PRO_5017714549" evidence="1">
    <location>
        <begin position="24"/>
        <end position="184"/>
    </location>
</feature>
<keyword evidence="1" id="KW-0732">Signal</keyword>
<name>A0A3E2B381_9FIRM</name>